<dbReference type="AlphaFoldDB" id="F0U562"/>
<name>F0U562_AJEC8</name>
<feature type="signal peptide" evidence="2">
    <location>
        <begin position="1"/>
        <end position="20"/>
    </location>
</feature>
<dbReference type="EMBL" id="DS990636">
    <property type="protein sequence ID" value="EGC41263.1"/>
    <property type="molecule type" value="Genomic_DNA"/>
</dbReference>
<feature type="compositionally biased region" description="Basic and acidic residues" evidence="1">
    <location>
        <begin position="241"/>
        <end position="250"/>
    </location>
</feature>
<keyword evidence="2" id="KW-0732">Signal</keyword>
<reference evidence="4" key="1">
    <citation type="submission" date="2008-07" db="EMBL/GenBank/DDBJ databases">
        <title>Annotation of Ajellomyces capsulatus strain H88.</title>
        <authorList>
            <person name="Champion M."/>
            <person name="Cuomo C."/>
            <person name="Ma L.-J."/>
            <person name="Henn M.R."/>
            <person name="Sil A."/>
            <person name="Goldman B."/>
            <person name="Young S.K."/>
            <person name="Kodira C.D."/>
            <person name="Zeng Q."/>
            <person name="Koehrsen M."/>
            <person name="Alvarado L."/>
            <person name="Berlin A."/>
            <person name="Borenstein D."/>
            <person name="Chen Z."/>
            <person name="Engels R."/>
            <person name="Freedman E."/>
            <person name="Gellesch M."/>
            <person name="Goldberg J."/>
            <person name="Griggs A."/>
            <person name="Gujja S."/>
            <person name="Heiman D."/>
            <person name="Hepburn T."/>
            <person name="Howarth C."/>
            <person name="Jen D."/>
            <person name="Larson L."/>
            <person name="Lewis B."/>
            <person name="Mehta T."/>
            <person name="Park D."/>
            <person name="Pearson M."/>
            <person name="Roberts A."/>
            <person name="Saif S."/>
            <person name="Shea T."/>
            <person name="Shenoy N."/>
            <person name="Sisk P."/>
            <person name="Stolte C."/>
            <person name="Sykes S."/>
            <person name="Walk T."/>
            <person name="White J."/>
            <person name="Yandava C."/>
            <person name="Klein B."/>
            <person name="McEwen J.G."/>
            <person name="Puccia R."/>
            <person name="Goldman G.H."/>
            <person name="Felipe M.S."/>
            <person name="Nino-Vega G."/>
            <person name="San-Blas G."/>
            <person name="Taylor J."/>
            <person name="Mendoza L."/>
            <person name="Galagan J."/>
            <person name="Nusbaum C."/>
            <person name="Birren B."/>
        </authorList>
    </citation>
    <scope>NUCLEOTIDE SEQUENCE [LARGE SCALE GENOMIC DNA]</scope>
    <source>
        <strain evidence="4">H88</strain>
    </source>
</reference>
<dbReference type="VEuPathDB" id="FungiDB:I7I53_07923"/>
<organism evidence="4">
    <name type="scientific">Ajellomyces capsulatus (strain H88)</name>
    <name type="common">Darling's disease fungus</name>
    <name type="synonym">Histoplasma capsulatum</name>
    <dbReference type="NCBI Taxonomy" id="544711"/>
    <lineage>
        <taxon>Eukaryota</taxon>
        <taxon>Fungi</taxon>
        <taxon>Dikarya</taxon>
        <taxon>Ascomycota</taxon>
        <taxon>Pezizomycotina</taxon>
        <taxon>Eurotiomycetes</taxon>
        <taxon>Eurotiomycetidae</taxon>
        <taxon>Onygenales</taxon>
        <taxon>Ajellomycetaceae</taxon>
        <taxon>Histoplasma</taxon>
    </lineage>
</organism>
<dbReference type="OrthoDB" id="4188888at2759"/>
<feature type="region of interest" description="Disordered" evidence="1">
    <location>
        <begin position="241"/>
        <end position="260"/>
    </location>
</feature>
<feature type="chain" id="PRO_5003261885" evidence="2">
    <location>
        <begin position="21"/>
        <end position="518"/>
    </location>
</feature>
<proteinExistence type="predicted"/>
<evidence type="ECO:0000313" key="4">
    <source>
        <dbReference type="Proteomes" id="UP000008142"/>
    </source>
</evidence>
<dbReference type="OMA" id="MNSACHY"/>
<accession>F0U562</accession>
<dbReference type="HOGENOM" id="CLU_525761_0_0_1"/>
<gene>
    <name evidence="3" type="ORF">HCEG_00625</name>
</gene>
<sequence length="518" mass="58012">MAHLLLLLLLLLLLFFMLELEIPCVAVADRNGIRKGTPNIHQDVIISFGEGGISTHHLLVSAVMDPTPSAYFRKHSMNSACHYAIHLRPWPQWLLPSPGISPVHFLSDGMVWLAHGASRAAEVVPPCQTQQQQDDWKLRTQEAGQGSLPILRSSSQMKDYAITPSLALYSTAHVFEFSSFDVRLRDDVADARRLLENIPDWVAYTTKAQSGMGDIPSFGRYDLLDGASKIRSPIVLRYRDLSSRTQHTEPEPPTPASRTIPLEDLDERFSNFDIGSEDSDLVPPSFSSEVYISPRSPMSAGNSDQFPPADDEQTVTTALLLLIKAVCLSNPTLNMAWTMERKAFIFKTRDNGEKIYEARTDGHLHFNNEFGEKSLAILEVKAGSRWQLLKRLSAHSLLARLMAIHGGAIVWSLRDHRRQWQESAQMAAWIRSEPDQPTQDGRYRVWRQLHQLHHSGRSNKESSPNDVADWPISTNGNEPYTTFRGMSAGVCFTPAHLGKLGPTVSLVGDLFGLEFHFS</sequence>
<dbReference type="Proteomes" id="UP000008142">
    <property type="component" value="Unassembled WGS sequence"/>
</dbReference>
<dbReference type="STRING" id="544711.F0U562"/>
<protein>
    <submittedName>
        <fullName evidence="3">Uncharacterized protein</fullName>
    </submittedName>
</protein>
<evidence type="ECO:0000256" key="1">
    <source>
        <dbReference type="SAM" id="MobiDB-lite"/>
    </source>
</evidence>
<evidence type="ECO:0000313" key="3">
    <source>
        <dbReference type="EMBL" id="EGC41263.1"/>
    </source>
</evidence>
<evidence type="ECO:0000256" key="2">
    <source>
        <dbReference type="SAM" id="SignalP"/>
    </source>
</evidence>